<evidence type="ECO:0000313" key="5">
    <source>
        <dbReference type="EMBL" id="KDM91042.1"/>
    </source>
</evidence>
<dbReference type="Pfam" id="PF01553">
    <property type="entry name" value="Acyltransferase"/>
    <property type="match status" value="1"/>
</dbReference>
<keyword evidence="2" id="KW-0808">Transferase</keyword>
<dbReference type="SUPFAM" id="SSF69593">
    <property type="entry name" value="Glycerol-3-phosphate (1)-acyltransferase"/>
    <property type="match status" value="1"/>
</dbReference>
<reference evidence="5 6" key="1">
    <citation type="submission" date="2014-04" db="EMBL/GenBank/DDBJ databases">
        <title>Draft genome sequence of Photobacterium halotolerans S2753: a solonamide, ngercheumicin and holomycin producer.</title>
        <authorList>
            <person name="Machado H.R."/>
            <person name="Gram L."/>
        </authorList>
    </citation>
    <scope>NUCLEOTIDE SEQUENCE [LARGE SCALE GENOMIC DNA]</scope>
    <source>
        <strain evidence="5 6">S2753</strain>
    </source>
</reference>
<gene>
    <name evidence="5" type="ORF">EA58_14945</name>
</gene>
<evidence type="ECO:0000313" key="6">
    <source>
        <dbReference type="Proteomes" id="UP000027192"/>
    </source>
</evidence>
<name>A0A066RTK7_9GAMM</name>
<dbReference type="Proteomes" id="UP000027192">
    <property type="component" value="Unassembled WGS sequence"/>
</dbReference>
<dbReference type="STRING" id="1654360.EA58_14945"/>
<accession>A0A066RTK7</accession>
<sequence>MIMYKIAHYLSKLLVKLLYRIDANGIEGIPETGAAVIAPNHVSYIDALLILAISKRPAKFVMWYKIYENKYLNWFFKRAGIIPIASPRESMHYFKSAFEKIEGALSNGELVVFFPEGGITHDGELQEIKGGIEYVIKKTPVPVIPVGLSGVYGSYFSRSKKKPLLGKWLRKLKIKIGDPIAPDKLSKECVYRSLKSLTESKVQYNP</sequence>
<comment type="pathway">
    <text evidence="1">Lipid metabolism.</text>
</comment>
<dbReference type="AlphaFoldDB" id="A0A066RTK7"/>
<dbReference type="PANTHER" id="PTHR10434">
    <property type="entry name" value="1-ACYL-SN-GLYCEROL-3-PHOSPHATE ACYLTRANSFERASE"/>
    <property type="match status" value="1"/>
</dbReference>
<evidence type="ECO:0000256" key="3">
    <source>
        <dbReference type="ARBA" id="ARBA00023315"/>
    </source>
</evidence>
<organism evidence="5 6">
    <name type="scientific">Photobacterium galatheae</name>
    <dbReference type="NCBI Taxonomy" id="1654360"/>
    <lineage>
        <taxon>Bacteria</taxon>
        <taxon>Pseudomonadati</taxon>
        <taxon>Pseudomonadota</taxon>
        <taxon>Gammaproteobacteria</taxon>
        <taxon>Vibrionales</taxon>
        <taxon>Vibrionaceae</taxon>
        <taxon>Photobacterium</taxon>
    </lineage>
</organism>
<dbReference type="InterPro" id="IPR002123">
    <property type="entry name" value="Plipid/glycerol_acylTrfase"/>
</dbReference>
<evidence type="ECO:0000256" key="1">
    <source>
        <dbReference type="ARBA" id="ARBA00005189"/>
    </source>
</evidence>
<dbReference type="OrthoDB" id="9803968at2"/>
<dbReference type="PANTHER" id="PTHR10434:SF15">
    <property type="entry name" value="PHOSPHOLIPID_GLYCEROL ACYLTRANSFERASE DOMAIN-CONTAINING PROTEIN"/>
    <property type="match status" value="1"/>
</dbReference>
<dbReference type="EMBL" id="JMIB01000027">
    <property type="protein sequence ID" value="KDM91042.1"/>
    <property type="molecule type" value="Genomic_DNA"/>
</dbReference>
<keyword evidence="6" id="KW-1185">Reference proteome</keyword>
<dbReference type="CDD" id="cd07989">
    <property type="entry name" value="LPLAT_AGPAT-like"/>
    <property type="match status" value="1"/>
</dbReference>
<dbReference type="GO" id="GO:0003841">
    <property type="term" value="F:1-acylglycerol-3-phosphate O-acyltransferase activity"/>
    <property type="evidence" value="ECO:0007669"/>
    <property type="project" value="TreeGrafter"/>
</dbReference>
<feature type="domain" description="Phospholipid/glycerol acyltransferase" evidence="4">
    <location>
        <begin position="35"/>
        <end position="151"/>
    </location>
</feature>
<dbReference type="GO" id="GO:0006654">
    <property type="term" value="P:phosphatidic acid biosynthetic process"/>
    <property type="evidence" value="ECO:0007669"/>
    <property type="project" value="TreeGrafter"/>
</dbReference>
<comment type="caution">
    <text evidence="5">The sequence shown here is derived from an EMBL/GenBank/DDBJ whole genome shotgun (WGS) entry which is preliminary data.</text>
</comment>
<dbReference type="SMART" id="SM00563">
    <property type="entry name" value="PlsC"/>
    <property type="match status" value="1"/>
</dbReference>
<protein>
    <recommendedName>
        <fullName evidence="4">Phospholipid/glycerol acyltransferase domain-containing protein</fullName>
    </recommendedName>
</protein>
<keyword evidence="3" id="KW-0012">Acyltransferase</keyword>
<evidence type="ECO:0000256" key="2">
    <source>
        <dbReference type="ARBA" id="ARBA00022679"/>
    </source>
</evidence>
<proteinExistence type="predicted"/>
<evidence type="ECO:0000259" key="4">
    <source>
        <dbReference type="SMART" id="SM00563"/>
    </source>
</evidence>